<feature type="compositionally biased region" description="Basic residues" evidence="1">
    <location>
        <begin position="62"/>
        <end position="74"/>
    </location>
</feature>
<evidence type="ECO:0000256" key="1">
    <source>
        <dbReference type="SAM" id="MobiDB-lite"/>
    </source>
</evidence>
<reference evidence="2" key="1">
    <citation type="submission" date="2018-04" db="EMBL/GenBank/DDBJ databases">
        <title>WGS assembly of Panicum hallii.</title>
        <authorList>
            <person name="Lovell J."/>
            <person name="Jenkins J."/>
            <person name="Lowry D."/>
            <person name="Mamidi S."/>
            <person name="Sreedasyam A."/>
            <person name="Weng X."/>
            <person name="Barry K."/>
            <person name="Bonette J."/>
            <person name="Campitelli B."/>
            <person name="Daum C."/>
            <person name="Gordon S."/>
            <person name="Gould B."/>
            <person name="Lipzen A."/>
            <person name="Macqueen A."/>
            <person name="Palacio-Mejia J."/>
            <person name="Plott C."/>
            <person name="Shakirov E."/>
            <person name="Shu S."/>
            <person name="Yoshinaga Y."/>
            <person name="Zane M."/>
            <person name="Rokhsar D."/>
            <person name="Grimwood J."/>
            <person name="Schmutz J."/>
            <person name="Juenger T."/>
        </authorList>
    </citation>
    <scope>NUCLEOTIDE SEQUENCE [LARGE SCALE GENOMIC DNA]</scope>
    <source>
        <strain evidence="2">FIL2</strain>
    </source>
</reference>
<organism evidence="2">
    <name type="scientific">Panicum hallii</name>
    <dbReference type="NCBI Taxonomy" id="206008"/>
    <lineage>
        <taxon>Eukaryota</taxon>
        <taxon>Viridiplantae</taxon>
        <taxon>Streptophyta</taxon>
        <taxon>Embryophyta</taxon>
        <taxon>Tracheophyta</taxon>
        <taxon>Spermatophyta</taxon>
        <taxon>Magnoliopsida</taxon>
        <taxon>Liliopsida</taxon>
        <taxon>Poales</taxon>
        <taxon>Poaceae</taxon>
        <taxon>PACMAD clade</taxon>
        <taxon>Panicoideae</taxon>
        <taxon>Panicodae</taxon>
        <taxon>Paniceae</taxon>
        <taxon>Panicinae</taxon>
        <taxon>Panicum</taxon>
        <taxon>Panicum sect. Panicum</taxon>
    </lineage>
</organism>
<name>A0A2T8I2B0_9POAL</name>
<proteinExistence type="predicted"/>
<dbReference type="AlphaFoldDB" id="A0A2T8I2B0"/>
<dbReference type="Proteomes" id="UP000243499">
    <property type="component" value="Chromosome 9"/>
</dbReference>
<dbReference type="Gramene" id="PVH31810">
    <property type="protein sequence ID" value="PVH31810"/>
    <property type="gene ID" value="PAHAL_9G237900"/>
</dbReference>
<feature type="region of interest" description="Disordered" evidence="1">
    <location>
        <begin position="1"/>
        <end position="145"/>
    </location>
</feature>
<feature type="compositionally biased region" description="Pro residues" evidence="1">
    <location>
        <begin position="36"/>
        <end position="48"/>
    </location>
</feature>
<protein>
    <submittedName>
        <fullName evidence="2">Uncharacterized protein</fullName>
    </submittedName>
</protein>
<evidence type="ECO:0000313" key="2">
    <source>
        <dbReference type="EMBL" id="PVH31810.1"/>
    </source>
</evidence>
<accession>A0A2T8I2B0</accession>
<feature type="compositionally biased region" description="Low complexity" evidence="1">
    <location>
        <begin position="103"/>
        <end position="112"/>
    </location>
</feature>
<sequence>MRRPAPHGREPRRADHRPFHHAIFPVKPRAPFLSSLPPPPHPHPPPPSDFRSIPSHREPNPPRHKAQGFARSRRQCCTCTRPDSGSSVRSCPPDPRRSRRPDQAAADPGGAFAPPPPSFLPDFSGGRASGGSNLMLPARSRRTAA</sequence>
<gene>
    <name evidence="2" type="ORF">PAHAL_9G237900</name>
</gene>
<dbReference type="EMBL" id="CM008054">
    <property type="protein sequence ID" value="PVH31810.1"/>
    <property type="molecule type" value="Genomic_DNA"/>
</dbReference>
<feature type="compositionally biased region" description="Basic and acidic residues" evidence="1">
    <location>
        <begin position="7"/>
        <end position="17"/>
    </location>
</feature>